<sequence length="524" mass="58713">MDWADPSIVSSPHPTHTLVTLPADVLHLVLAELYDLPEEHGRYDFEVCKGRSLLPLSESCWYLRGQTLPWIFHEVYNWSRPDGAIWPETLLSLFRTVHIRDRSIRNAQNILLSSGLYDALPMMRSLTNVTLRLDQPVPAELLHALSQAQLTSLEIHQARLDGTADYSSLPFSILDSLSICIAGFGFEGVVRSEDIDRVRETKNVATLLKNFSHSLCMFQISGDLLSPDFLSLRWPKLRKFTITEHTPTLFIPVPDLVSQMPALRELSVLYCPDSSRDWNAGEGCPPFRLGTATGGLLTSCCPHLVSVTLSNLESGDPIFAQLPHGLQSLHLLAKGDGSFPVFGKPRQLLEAALTHTTALTALENISHLADLTELSLTLETFVTAVLIHCVASFFPRLRFLELGNSTYLYGALSPPDFRDPTILEALQCFPLLTDLRISLNFPDLVMNQHVPHRRAARWLLDGLPNLRTVAFSWEQDGQKHGSDLLVWRVWDRSVFQCPPSPSLPTREPTPWIIEPAIPLPDDYD</sequence>
<accession>A0AAD6YED5</accession>
<dbReference type="AlphaFoldDB" id="A0AAD6YED5"/>
<proteinExistence type="predicted"/>
<comment type="caution">
    <text evidence="1">The sequence shown here is derived from an EMBL/GenBank/DDBJ whole genome shotgun (WGS) entry which is preliminary data.</text>
</comment>
<organism evidence="1 2">
    <name type="scientific">Mycena pura</name>
    <dbReference type="NCBI Taxonomy" id="153505"/>
    <lineage>
        <taxon>Eukaryota</taxon>
        <taxon>Fungi</taxon>
        <taxon>Dikarya</taxon>
        <taxon>Basidiomycota</taxon>
        <taxon>Agaricomycotina</taxon>
        <taxon>Agaricomycetes</taxon>
        <taxon>Agaricomycetidae</taxon>
        <taxon>Agaricales</taxon>
        <taxon>Marasmiineae</taxon>
        <taxon>Mycenaceae</taxon>
        <taxon>Mycena</taxon>
    </lineage>
</organism>
<reference evidence="1" key="1">
    <citation type="submission" date="2023-03" db="EMBL/GenBank/DDBJ databases">
        <title>Massive genome expansion in bonnet fungi (Mycena s.s.) driven by repeated elements and novel gene families across ecological guilds.</title>
        <authorList>
            <consortium name="Lawrence Berkeley National Laboratory"/>
            <person name="Harder C.B."/>
            <person name="Miyauchi S."/>
            <person name="Viragh M."/>
            <person name="Kuo A."/>
            <person name="Thoen E."/>
            <person name="Andreopoulos B."/>
            <person name="Lu D."/>
            <person name="Skrede I."/>
            <person name="Drula E."/>
            <person name="Henrissat B."/>
            <person name="Morin E."/>
            <person name="Kohler A."/>
            <person name="Barry K."/>
            <person name="LaButti K."/>
            <person name="Morin E."/>
            <person name="Salamov A."/>
            <person name="Lipzen A."/>
            <person name="Mereny Z."/>
            <person name="Hegedus B."/>
            <person name="Baldrian P."/>
            <person name="Stursova M."/>
            <person name="Weitz H."/>
            <person name="Taylor A."/>
            <person name="Grigoriev I.V."/>
            <person name="Nagy L.G."/>
            <person name="Martin F."/>
            <person name="Kauserud H."/>
        </authorList>
    </citation>
    <scope>NUCLEOTIDE SEQUENCE</scope>
    <source>
        <strain evidence="1">9144</strain>
    </source>
</reference>
<evidence type="ECO:0000313" key="2">
    <source>
        <dbReference type="Proteomes" id="UP001219525"/>
    </source>
</evidence>
<dbReference type="SUPFAM" id="SSF52047">
    <property type="entry name" value="RNI-like"/>
    <property type="match status" value="1"/>
</dbReference>
<dbReference type="Proteomes" id="UP001219525">
    <property type="component" value="Unassembled WGS sequence"/>
</dbReference>
<protein>
    <recommendedName>
        <fullName evidence="3">F-box domain-containing protein</fullName>
    </recommendedName>
</protein>
<name>A0AAD6YED5_9AGAR</name>
<evidence type="ECO:0008006" key="3">
    <source>
        <dbReference type="Google" id="ProtNLM"/>
    </source>
</evidence>
<evidence type="ECO:0000313" key="1">
    <source>
        <dbReference type="EMBL" id="KAJ7216626.1"/>
    </source>
</evidence>
<dbReference type="Gene3D" id="3.80.10.10">
    <property type="entry name" value="Ribonuclease Inhibitor"/>
    <property type="match status" value="1"/>
</dbReference>
<gene>
    <name evidence="1" type="ORF">GGX14DRAFT_605587</name>
</gene>
<keyword evidence="2" id="KW-1185">Reference proteome</keyword>
<dbReference type="EMBL" id="JARJCW010000015">
    <property type="protein sequence ID" value="KAJ7216626.1"/>
    <property type="molecule type" value="Genomic_DNA"/>
</dbReference>
<dbReference type="InterPro" id="IPR032675">
    <property type="entry name" value="LRR_dom_sf"/>
</dbReference>